<evidence type="ECO:0000313" key="3">
    <source>
        <dbReference type="Proteomes" id="UP000230119"/>
    </source>
</evidence>
<dbReference type="AlphaFoldDB" id="A0A2M7BSQ0"/>
<evidence type="ECO:0000259" key="1">
    <source>
        <dbReference type="Pfam" id="PF13840"/>
    </source>
</evidence>
<dbReference type="InterPro" id="IPR027795">
    <property type="entry name" value="CASTOR_ACT_dom"/>
</dbReference>
<name>A0A2M7BSQ0_9BACT</name>
<reference evidence="3" key="1">
    <citation type="submission" date="2017-09" db="EMBL/GenBank/DDBJ databases">
        <title>Depth-based differentiation of microbial function through sediment-hosted aquifers and enrichment of novel symbionts in the deep terrestrial subsurface.</title>
        <authorList>
            <person name="Probst A.J."/>
            <person name="Ladd B."/>
            <person name="Jarett J.K."/>
            <person name="Geller-Mcgrath D.E."/>
            <person name="Sieber C.M.K."/>
            <person name="Emerson J.B."/>
            <person name="Anantharaman K."/>
            <person name="Thomas B.C."/>
            <person name="Malmstrom R."/>
            <person name="Stieglmeier M."/>
            <person name="Klingl A."/>
            <person name="Woyke T."/>
            <person name="Ryan C.M."/>
            <person name="Banfield J.F."/>
        </authorList>
    </citation>
    <scope>NUCLEOTIDE SEQUENCE [LARGE SCALE GENOMIC DNA]</scope>
</reference>
<accession>A0A2M7BSQ0</accession>
<sequence length="212" mass="24409">MITIGELVNDYLKNHPFIEQSIEDDLINYSSLARKIKPIFEKKPMKRIEVSAVGMALRRAAMQIKKKKNEYPVISPEELIVRSGIIEYTFEKSETISSAVATFLQQSAKEKKYFSVVTEGVFEVAVIMSKHYEHIAQETFKNEKITARQDRISAITIRLPKNNVIVPGVYFRFLQKLAWEDINIIDIVSTHTEITILLSDDKVDRAFTLLKE</sequence>
<proteinExistence type="predicted"/>
<comment type="caution">
    <text evidence="2">The sequence shown here is derived from an EMBL/GenBank/DDBJ whole genome shotgun (WGS) entry which is preliminary data.</text>
</comment>
<dbReference type="EMBL" id="PEVA01000095">
    <property type="protein sequence ID" value="PIV08529.1"/>
    <property type="molecule type" value="Genomic_DNA"/>
</dbReference>
<dbReference type="Pfam" id="PF13840">
    <property type="entry name" value="ACT_7"/>
    <property type="match status" value="1"/>
</dbReference>
<evidence type="ECO:0000313" key="2">
    <source>
        <dbReference type="EMBL" id="PIV08529.1"/>
    </source>
</evidence>
<gene>
    <name evidence="2" type="ORF">COS52_02195</name>
</gene>
<feature type="domain" description="CASTOR ACT" evidence="1">
    <location>
        <begin position="149"/>
        <end position="211"/>
    </location>
</feature>
<protein>
    <recommendedName>
        <fullName evidence="1">CASTOR ACT domain-containing protein</fullName>
    </recommendedName>
</protein>
<dbReference type="Proteomes" id="UP000230119">
    <property type="component" value="Unassembled WGS sequence"/>
</dbReference>
<organism evidence="2 3">
    <name type="scientific">Candidatus Roizmanbacteria bacterium CG03_land_8_20_14_0_80_39_12</name>
    <dbReference type="NCBI Taxonomy" id="1974847"/>
    <lineage>
        <taxon>Bacteria</taxon>
        <taxon>Candidatus Roizmaniibacteriota</taxon>
    </lineage>
</organism>